<dbReference type="Proteomes" id="UP000030764">
    <property type="component" value="Unassembled WGS sequence"/>
</dbReference>
<proteinExistence type="inferred from homology"/>
<name>A0A085M474_9BILA</name>
<protein>
    <submittedName>
        <fullName evidence="5">Uncharacterized protein</fullName>
    </submittedName>
</protein>
<feature type="compositionally biased region" description="Basic residues" evidence="4">
    <location>
        <begin position="1"/>
        <end position="11"/>
    </location>
</feature>
<dbReference type="AlphaFoldDB" id="A0A085M474"/>
<evidence type="ECO:0000256" key="4">
    <source>
        <dbReference type="SAM" id="MobiDB-lite"/>
    </source>
</evidence>
<dbReference type="GO" id="GO:0043565">
    <property type="term" value="F:sequence-specific DNA binding"/>
    <property type="evidence" value="ECO:0007669"/>
    <property type="project" value="TreeGrafter"/>
</dbReference>
<dbReference type="EMBL" id="KL363233">
    <property type="protein sequence ID" value="KFD52020.1"/>
    <property type="molecule type" value="Genomic_DNA"/>
</dbReference>
<feature type="region of interest" description="Disordered" evidence="4">
    <location>
        <begin position="1"/>
        <end position="32"/>
    </location>
</feature>
<dbReference type="GO" id="GO:0003723">
    <property type="term" value="F:RNA binding"/>
    <property type="evidence" value="ECO:0007669"/>
    <property type="project" value="TreeGrafter"/>
</dbReference>
<dbReference type="PANTHER" id="PTHR13213">
    <property type="entry name" value="MYB-BINDING PROTEIN 1A FAMILY MEMBER"/>
    <property type="match status" value="1"/>
</dbReference>
<dbReference type="InterPro" id="IPR016024">
    <property type="entry name" value="ARM-type_fold"/>
</dbReference>
<evidence type="ECO:0000256" key="2">
    <source>
        <dbReference type="ARBA" id="ARBA00006809"/>
    </source>
</evidence>
<sequence>MSSYRWRKRASSKSSFSEELRKRPRKNAACAKAPSEREDVNTVVADAVRQIGAVLLKFAEKLEGLTKPMNKIPSEVYEGFTNLAEYSAEKRANGVCSIIESIISIEDETQRSTVIAYCVKRLVRGLSSNRQAARLGFAVALAELIRSIETVTVDDVLKQMEAILHVESTRGGRPYALGFVMGLLALVETREVVQLNDPLLPFLIRHVLVIHKKFGSCNFFFLQPLVSILEKCTKDAFSLRWYPSVEDLCRPSDESTFMDSLCLLVASSHGGSSIVHPCVHALVKAALRSDAFCQFWTAVMSEFTSGLIKRVNFKGAFEIVDIVMQDEVTAAKNLEVVLTPNYFASLLTCTAENSAIEKNGLESVRSSLAIHMENIQERLLKFPSAPMLNIFFDALLTSGSPLGQKTRLRLLDGCTRIADRKIVNDLFKKVQQKIKANISEIDLILLSKLTVRMFKNDNDRKLRFKILNFLIRSAFSTVDPNGENVTASAALKEKLTSAYFNILFHIFMANVSVNTERMKQSVDLLKTSVGYLHEGFESHSDDILNGEDVDMFSNAFSALHACQSALDVEQQSNEYTVWPLYCTLVFVLSSGLFDKRKPRKLLEELTKCGERLPAADESLRDNRVKVLIDCTLSLPDNVQHKCKALCLMVFSHLCPILRFDDLSPLFARLENSPENQEDSCVSEEESEEDFPSSQPTKMNGIEDSMEHDLKVIDITELEDLDVTDGLMDVVFRRSFKHEHGDESEQVVWGRYAPLELIRLFVTKSTDGVVLLRVLVELLKATFHWASNGAKVNDNCLFARSFRCLHEIRRRKLSFADPAAQQEASDVICAAVKTIFELSTSMPSVNRRKAALDDQLTKSLLYLLNQGRSLKTKHERVVRELSESLLMEQCAISNNASRAVSERLGAACFHALPMLARSAMEQDCDIHKRIQYLRVCTSVLSNAHSLTYLRTAEAQGVWHSFSEEMRKGFFLFHDIVFPPTSEGTVDKRNAAAQWDANYFLTLMELLLQLSKIARHVDLAALVDEDFLLRLRHFNRPKFWSQPQCKKIKARMRSCYPLGEHKFLANLYRALRCGSNRFEGFEKNR</sequence>
<feature type="non-terminal residue" evidence="5">
    <location>
        <position position="1083"/>
    </location>
</feature>
<comment type="subcellular location">
    <subcellularLocation>
        <location evidence="1">Nucleus</location>
    </subcellularLocation>
</comment>
<organism evidence="5 6">
    <name type="scientific">Trichuris suis</name>
    <name type="common">pig whipworm</name>
    <dbReference type="NCBI Taxonomy" id="68888"/>
    <lineage>
        <taxon>Eukaryota</taxon>
        <taxon>Metazoa</taxon>
        <taxon>Ecdysozoa</taxon>
        <taxon>Nematoda</taxon>
        <taxon>Enoplea</taxon>
        <taxon>Dorylaimia</taxon>
        <taxon>Trichinellida</taxon>
        <taxon>Trichuridae</taxon>
        <taxon>Trichuris</taxon>
    </lineage>
</organism>
<keyword evidence="6" id="KW-1185">Reference proteome</keyword>
<feature type="region of interest" description="Disordered" evidence="4">
    <location>
        <begin position="674"/>
        <end position="699"/>
    </location>
</feature>
<gene>
    <name evidence="5" type="ORF">M513_07152</name>
</gene>
<dbReference type="PANTHER" id="PTHR13213:SF2">
    <property type="entry name" value="MYB-BINDING PROTEIN 1A"/>
    <property type="match status" value="1"/>
</dbReference>
<feature type="compositionally biased region" description="Acidic residues" evidence="4">
    <location>
        <begin position="675"/>
        <end position="690"/>
    </location>
</feature>
<evidence type="ECO:0000256" key="3">
    <source>
        <dbReference type="ARBA" id="ARBA00023242"/>
    </source>
</evidence>
<reference evidence="5 6" key="1">
    <citation type="journal article" date="2014" name="Nat. Genet.">
        <title>Genome and transcriptome of the porcine whipworm Trichuris suis.</title>
        <authorList>
            <person name="Jex A.R."/>
            <person name="Nejsum P."/>
            <person name="Schwarz E.M."/>
            <person name="Hu L."/>
            <person name="Young N.D."/>
            <person name="Hall R.S."/>
            <person name="Korhonen P.K."/>
            <person name="Liao S."/>
            <person name="Thamsborg S."/>
            <person name="Xia J."/>
            <person name="Xu P."/>
            <person name="Wang S."/>
            <person name="Scheerlinck J.P."/>
            <person name="Hofmann A."/>
            <person name="Sternberg P.W."/>
            <person name="Wang J."/>
            <person name="Gasser R.B."/>
        </authorList>
    </citation>
    <scope>NUCLEOTIDE SEQUENCE [LARGE SCALE GENOMIC DNA]</scope>
    <source>
        <strain evidence="5">DCEP-RM93M</strain>
    </source>
</reference>
<evidence type="ECO:0000256" key="1">
    <source>
        <dbReference type="ARBA" id="ARBA00004123"/>
    </source>
</evidence>
<accession>A0A085M474</accession>
<evidence type="ECO:0000313" key="5">
    <source>
        <dbReference type="EMBL" id="KFD52020.1"/>
    </source>
</evidence>
<dbReference type="SUPFAM" id="SSF48371">
    <property type="entry name" value="ARM repeat"/>
    <property type="match status" value="1"/>
</dbReference>
<dbReference type="InterPro" id="IPR007015">
    <property type="entry name" value="DNA_pol_V/MYBBP1A"/>
</dbReference>
<dbReference type="GO" id="GO:0003714">
    <property type="term" value="F:transcription corepressor activity"/>
    <property type="evidence" value="ECO:0007669"/>
    <property type="project" value="TreeGrafter"/>
</dbReference>
<comment type="similarity">
    <text evidence="2">Belongs to the MYBBP1A family.</text>
</comment>
<dbReference type="GO" id="GO:0005730">
    <property type="term" value="C:nucleolus"/>
    <property type="evidence" value="ECO:0007669"/>
    <property type="project" value="InterPro"/>
</dbReference>
<evidence type="ECO:0000313" key="6">
    <source>
        <dbReference type="Proteomes" id="UP000030764"/>
    </source>
</evidence>
<keyword evidence="3" id="KW-0539">Nucleus</keyword>
<dbReference type="Pfam" id="PF04931">
    <property type="entry name" value="DNA_pol_phi"/>
    <property type="match status" value="2"/>
</dbReference>